<protein>
    <submittedName>
        <fullName evidence="10">Cathepsin B</fullName>
    </submittedName>
</protein>
<sequence length="330" mass="37026">MRSFLCFAVLAISGAYSADINLMHPLSDEFIDFINKQNSTWTAGRNFDRNTPMSHIRSLVGALKSPKLESDIRTIPKDVDIPEFFDARENWPKCDSIKLIRDQSGCGSCWAVSTTSVMSDRICIHSNGEKQIYVSDEDLLSCCVSFFEGCSGGYVFDSFEYWRTDGLVSGGPYNSTTGCRAYSLQPCDHLLMECPEYDTPKCIKKCDAGSKLIYEDDKTFGISSYYIEDDVEQIQLELLKNGPVVASFEVYKDFLNYKSGVYQPLDGIDNADIGSHAVRVLGWGVENDVPYWLAANSWNEDWGDKGLFKIIRGGKVKFFEQGMVAGMPRL</sequence>
<dbReference type="InterPro" id="IPR000668">
    <property type="entry name" value="Peptidase_C1A_C"/>
</dbReference>
<evidence type="ECO:0000256" key="3">
    <source>
        <dbReference type="ARBA" id="ARBA00022729"/>
    </source>
</evidence>
<evidence type="ECO:0000259" key="9">
    <source>
        <dbReference type="SMART" id="SM00645"/>
    </source>
</evidence>
<dbReference type="InterPro" id="IPR025661">
    <property type="entry name" value="Pept_asp_AS"/>
</dbReference>
<dbReference type="InterPro" id="IPR038765">
    <property type="entry name" value="Papain-like_cys_pep_sf"/>
</dbReference>
<feature type="domain" description="Peptidase C1A papain C-terminal" evidence="9">
    <location>
        <begin position="81"/>
        <end position="327"/>
    </location>
</feature>
<feature type="signal peptide" evidence="8">
    <location>
        <begin position="1"/>
        <end position="17"/>
    </location>
</feature>
<dbReference type="InterPro" id="IPR000169">
    <property type="entry name" value="Pept_cys_AS"/>
</dbReference>
<evidence type="ECO:0000256" key="4">
    <source>
        <dbReference type="ARBA" id="ARBA00022801"/>
    </source>
</evidence>
<dbReference type="InterPro" id="IPR012599">
    <property type="entry name" value="Propeptide_C1A"/>
</dbReference>
<dbReference type="GO" id="GO:0006508">
    <property type="term" value="P:proteolysis"/>
    <property type="evidence" value="ECO:0007669"/>
    <property type="project" value="UniProtKB-KW"/>
</dbReference>
<dbReference type="PROSITE" id="PS00139">
    <property type="entry name" value="THIOL_PROTEASE_CYS"/>
    <property type="match status" value="1"/>
</dbReference>
<feature type="chain" id="PRO_5039681138" evidence="8">
    <location>
        <begin position="18"/>
        <end position="330"/>
    </location>
</feature>
<comment type="similarity">
    <text evidence="1">Belongs to the peptidase C1 family.</text>
</comment>
<keyword evidence="5" id="KW-0788">Thiol protease</keyword>
<dbReference type="PROSITE" id="PS00640">
    <property type="entry name" value="THIOL_PROTEASE_ASN"/>
    <property type="match status" value="1"/>
</dbReference>
<dbReference type="FunFam" id="3.90.70.10:FF:000031">
    <property type="entry name" value="Cathepsin B"/>
    <property type="match status" value="1"/>
</dbReference>
<keyword evidence="3 8" id="KW-0732">Signal</keyword>
<evidence type="ECO:0000313" key="10">
    <source>
        <dbReference type="EMBL" id="WAM46959.1"/>
    </source>
</evidence>
<organism evidence="10">
    <name type="scientific">Colaphellus bowringi</name>
    <dbReference type="NCBI Taxonomy" id="561076"/>
    <lineage>
        <taxon>Eukaryota</taxon>
        <taxon>Metazoa</taxon>
        <taxon>Ecdysozoa</taxon>
        <taxon>Arthropoda</taxon>
        <taxon>Hexapoda</taxon>
        <taxon>Insecta</taxon>
        <taxon>Pterygota</taxon>
        <taxon>Neoptera</taxon>
        <taxon>Endopterygota</taxon>
        <taxon>Coleoptera</taxon>
        <taxon>Polyphaga</taxon>
        <taxon>Cucujiformia</taxon>
        <taxon>Chrysomeloidea</taxon>
        <taxon>Chrysomelidae</taxon>
        <taxon>Chrysomelinae</taxon>
        <taxon>Chrysomelini</taxon>
        <taxon>Colaphellus</taxon>
    </lineage>
</organism>
<evidence type="ECO:0000256" key="5">
    <source>
        <dbReference type="ARBA" id="ARBA00022807"/>
    </source>
</evidence>
<keyword evidence="7" id="KW-1015">Disulfide bond</keyword>
<evidence type="ECO:0000256" key="2">
    <source>
        <dbReference type="ARBA" id="ARBA00022670"/>
    </source>
</evidence>
<evidence type="ECO:0000256" key="1">
    <source>
        <dbReference type="ARBA" id="ARBA00008455"/>
    </source>
</evidence>
<dbReference type="SUPFAM" id="SSF54001">
    <property type="entry name" value="Cysteine proteinases"/>
    <property type="match status" value="1"/>
</dbReference>
<name>A0A9E9IYS2_9CUCU</name>
<dbReference type="PROSITE" id="PS00639">
    <property type="entry name" value="THIOL_PROTEASE_HIS"/>
    <property type="match status" value="1"/>
</dbReference>
<reference evidence="10" key="1">
    <citation type="submission" date="2022-02" db="EMBL/GenBank/DDBJ databases">
        <authorList>
            <person name="Tian Z."/>
            <person name="Liu W."/>
            <person name="Wang X.P."/>
        </authorList>
    </citation>
    <scope>NUCLEOTIDE SEQUENCE</scope>
</reference>
<keyword evidence="2" id="KW-0645">Protease</keyword>
<evidence type="ECO:0000256" key="7">
    <source>
        <dbReference type="ARBA" id="ARBA00023157"/>
    </source>
</evidence>
<dbReference type="Pfam" id="PF00112">
    <property type="entry name" value="Peptidase_C1"/>
    <property type="match status" value="1"/>
</dbReference>
<dbReference type="InterPro" id="IPR013128">
    <property type="entry name" value="Peptidase_C1A"/>
</dbReference>
<dbReference type="Pfam" id="PF08127">
    <property type="entry name" value="Propeptide_C1"/>
    <property type="match status" value="1"/>
</dbReference>
<dbReference type="AlphaFoldDB" id="A0A9E9IYS2"/>
<gene>
    <name evidence="10" type="primary">CTSB</name>
</gene>
<dbReference type="CDD" id="cd02620">
    <property type="entry name" value="Peptidase_C1A_CathepsinB"/>
    <property type="match status" value="1"/>
</dbReference>
<dbReference type="PRINTS" id="PR00705">
    <property type="entry name" value="PAPAIN"/>
</dbReference>
<keyword evidence="4" id="KW-0378">Hydrolase</keyword>
<dbReference type="EMBL" id="OM791356">
    <property type="protein sequence ID" value="WAM46959.1"/>
    <property type="molecule type" value="mRNA"/>
</dbReference>
<accession>A0A9E9IYS2</accession>
<evidence type="ECO:0000256" key="8">
    <source>
        <dbReference type="SAM" id="SignalP"/>
    </source>
</evidence>
<dbReference type="Gene3D" id="3.90.70.10">
    <property type="entry name" value="Cysteine proteinases"/>
    <property type="match status" value="1"/>
</dbReference>
<dbReference type="GO" id="GO:0004197">
    <property type="term" value="F:cysteine-type endopeptidase activity"/>
    <property type="evidence" value="ECO:0007669"/>
    <property type="project" value="InterPro"/>
</dbReference>
<proteinExistence type="evidence at transcript level"/>
<keyword evidence="6" id="KW-0865">Zymogen</keyword>
<evidence type="ECO:0000256" key="6">
    <source>
        <dbReference type="ARBA" id="ARBA00023145"/>
    </source>
</evidence>
<dbReference type="SMART" id="SM00645">
    <property type="entry name" value="Pept_C1"/>
    <property type="match status" value="1"/>
</dbReference>
<dbReference type="InterPro" id="IPR025660">
    <property type="entry name" value="Pept_his_AS"/>
</dbReference>
<dbReference type="PANTHER" id="PTHR12411">
    <property type="entry name" value="CYSTEINE PROTEASE FAMILY C1-RELATED"/>
    <property type="match status" value="1"/>
</dbReference>